<dbReference type="EMBL" id="JAQIZT010000011">
    <property type="protein sequence ID" value="KAJ6979857.1"/>
    <property type="molecule type" value="Genomic_DNA"/>
</dbReference>
<organism evidence="2 3">
    <name type="scientific">Populus alba x Populus x berolinensis</name>
    <dbReference type="NCBI Taxonomy" id="444605"/>
    <lineage>
        <taxon>Eukaryota</taxon>
        <taxon>Viridiplantae</taxon>
        <taxon>Streptophyta</taxon>
        <taxon>Embryophyta</taxon>
        <taxon>Tracheophyta</taxon>
        <taxon>Spermatophyta</taxon>
        <taxon>Magnoliopsida</taxon>
        <taxon>eudicotyledons</taxon>
        <taxon>Gunneridae</taxon>
        <taxon>Pentapetalae</taxon>
        <taxon>rosids</taxon>
        <taxon>fabids</taxon>
        <taxon>Malpighiales</taxon>
        <taxon>Salicaceae</taxon>
        <taxon>Saliceae</taxon>
        <taxon>Populus</taxon>
    </lineage>
</organism>
<dbReference type="Proteomes" id="UP001164929">
    <property type="component" value="Chromosome 11"/>
</dbReference>
<gene>
    <name evidence="2" type="ORF">NC653_027869</name>
</gene>
<keyword evidence="1" id="KW-0732">Signal</keyword>
<comment type="caution">
    <text evidence="2">The sequence shown here is derived from an EMBL/GenBank/DDBJ whole genome shotgun (WGS) entry which is preliminary data.</text>
</comment>
<feature type="signal peptide" evidence="1">
    <location>
        <begin position="1"/>
        <end position="25"/>
    </location>
</feature>
<keyword evidence="3" id="KW-1185">Reference proteome</keyword>
<dbReference type="AlphaFoldDB" id="A0AAD6M745"/>
<evidence type="ECO:0000313" key="3">
    <source>
        <dbReference type="Proteomes" id="UP001164929"/>
    </source>
</evidence>
<evidence type="ECO:0000256" key="1">
    <source>
        <dbReference type="SAM" id="SignalP"/>
    </source>
</evidence>
<protein>
    <submittedName>
        <fullName evidence="2">Uncharacterized protein</fullName>
    </submittedName>
</protein>
<sequence>MGTFFVFCRLFVSYLVIFCFLDCNSEEEMGSLKVENGNDKVPINLRGLYYLVFLGNINDLFLLTSLPFFPRTDLKRSFFTFSTGKVGELTVALSDLLWDDMVAGPEKVPVLYE</sequence>
<accession>A0AAD6M745</accession>
<evidence type="ECO:0000313" key="2">
    <source>
        <dbReference type="EMBL" id="KAJ6979857.1"/>
    </source>
</evidence>
<name>A0AAD6M745_9ROSI</name>
<feature type="chain" id="PRO_5042067497" evidence="1">
    <location>
        <begin position="26"/>
        <end position="113"/>
    </location>
</feature>
<proteinExistence type="predicted"/>
<reference evidence="2" key="1">
    <citation type="journal article" date="2023" name="Mol. Ecol. Resour.">
        <title>Chromosome-level genome assembly of a triploid poplar Populus alba 'Berolinensis'.</title>
        <authorList>
            <person name="Chen S."/>
            <person name="Yu Y."/>
            <person name="Wang X."/>
            <person name="Wang S."/>
            <person name="Zhang T."/>
            <person name="Zhou Y."/>
            <person name="He R."/>
            <person name="Meng N."/>
            <person name="Wang Y."/>
            <person name="Liu W."/>
            <person name="Liu Z."/>
            <person name="Liu J."/>
            <person name="Guo Q."/>
            <person name="Huang H."/>
            <person name="Sederoff R.R."/>
            <person name="Wang G."/>
            <person name="Qu G."/>
            <person name="Chen S."/>
        </authorList>
    </citation>
    <scope>NUCLEOTIDE SEQUENCE</scope>
    <source>
        <strain evidence="2">SC-2020</strain>
    </source>
</reference>